<dbReference type="PDBsum" id="2IUY"/>
<dbReference type="GO" id="GO:0016757">
    <property type="term" value="F:glycosyltransferase activity"/>
    <property type="evidence" value="ECO:0007669"/>
    <property type="project" value="InterPro"/>
</dbReference>
<dbReference type="EvolutionaryTrace" id="Q93KV2"/>
<dbReference type="CDD" id="cd03802">
    <property type="entry name" value="GT4_AviGT4-like"/>
    <property type="match status" value="1"/>
</dbReference>
<feature type="binding site" evidence="5">
    <location>
        <position position="220"/>
    </location>
    <ligand>
        <name>UDP</name>
        <dbReference type="ChEBI" id="CHEBI:58223"/>
    </ligand>
</feature>
<dbReference type="InterPro" id="IPR001296">
    <property type="entry name" value="Glyco_trans_1"/>
</dbReference>
<dbReference type="PDB" id="2IUY">
    <property type="method" value="X-ray"/>
    <property type="resolution" value="2.10 A"/>
    <property type="chains" value="A/B=1-342"/>
</dbReference>
<reference evidence="3" key="1">
    <citation type="journal article" date="2001" name="Chem. Biol.">
        <title>Biosynthesis of the orthosomycin antibiotic avilamycin A: deductions from the molecular analysis of the avi biosynthetic gene cluster of Streptomyces viridochromogenes Tu57 and production of new antibiotics.</title>
        <authorList>
            <person name="Weitnauer G."/>
            <person name="Muhlenweg A."/>
            <person name="Trefzer A."/>
            <person name="Hoffmeister D."/>
            <person name="Sussmuth R.D."/>
            <person name="Jung G."/>
            <person name="Welzel K."/>
            <person name="Vente A."/>
            <person name="Girreser U."/>
            <person name="Bechthold A."/>
        </authorList>
    </citation>
    <scope>NUCLEOTIDE SEQUENCE</scope>
    <source>
        <strain evidence="3">Tue57</strain>
    </source>
</reference>
<evidence type="ECO:0000259" key="2">
    <source>
        <dbReference type="Pfam" id="PF00534"/>
    </source>
</evidence>
<feature type="binding site" evidence="5">
    <location>
        <position position="260"/>
    </location>
    <ligand>
        <name>UDP</name>
        <dbReference type="ChEBI" id="CHEBI:58223"/>
    </ligand>
</feature>
<reference evidence="4 5" key="3">
    <citation type="journal article" date="2006" name="Chem. Biol.">
        <title>Insights into the synthesis of lipopolysaccharide and antibiotics through the structures of two retaining glycosyltransferases from family GT4.</title>
        <authorList>
            <person name="Martinez-Fleites C."/>
            <person name="Proctor M."/>
            <person name="Roberts S."/>
            <person name="Bolam D.N."/>
            <person name="Gilbert H.J."/>
            <person name="Davies G.J."/>
        </authorList>
    </citation>
    <scope>X-RAY CRYSTALLOGRAPHY (2.10 ANGSTROMS) IN COMPLEX WITH UDP</scope>
</reference>
<keyword evidence="4 5" id="KW-0002">3D-structure</keyword>
<protein>
    <submittedName>
        <fullName evidence="3">Putative glycosyltransferase</fullName>
    </submittedName>
</protein>
<feature type="binding site" evidence="5">
    <location>
        <position position="30"/>
    </location>
    <ligand>
        <name>UDP</name>
        <dbReference type="ChEBI" id="CHEBI:58223"/>
    </ligand>
</feature>
<dbReference type="PDBsum" id="2IV3"/>
<organism evidence="3">
    <name type="scientific">Streptomyces viridochromogenes Tue57</name>
    <dbReference type="NCBI Taxonomy" id="1160705"/>
    <lineage>
        <taxon>Bacteria</taxon>
        <taxon>Bacillati</taxon>
        <taxon>Actinomycetota</taxon>
        <taxon>Actinomycetes</taxon>
        <taxon>Kitasatosporales</taxon>
        <taxon>Streptomycetaceae</taxon>
        <taxon>Streptomyces</taxon>
    </lineage>
</organism>
<sequence length="342" mass="36102">MRPLKVALVNIPLRVPGSDAWISVPPQGYGGIQWVVANLMDGLLELGHEVFLLGAPGSPAGRPGLTVVPAGEPEEIERWLRTADVDVVHDHSGGVIGPAGLPPGTAFISSHHFTTRPVNPVGCTYSSRAQRAHCGGGDDAPVIPIPVDPARYRSAADQVAKEDFLLFMGRVSPHKGALEAAAFAHACGRRLVLAGPAWEPEYFDEITRRYGSTVEPIGEVGGERRLDLLASAHAVLAMSQAVTGPWGGIWCEPGATVVSEAAVSGTPVVGTGNGCLAEIVPSVGEVVGYGTDFAPDEARRTLAGLPASDEVRRAAVRLWGHVTIAERYVEQYRRLLAGATWK</sequence>
<proteinExistence type="evidence at protein level"/>
<feature type="binding site" evidence="5">
    <location>
        <position position="225"/>
    </location>
    <ligand>
        <name>UDP</name>
        <dbReference type="ChEBI" id="CHEBI:58223"/>
    </ligand>
</feature>
<dbReference type="PDB" id="2IV3">
    <property type="method" value="X-ray"/>
    <property type="resolution" value="2.30 A"/>
    <property type="chains" value="A/B/C/D=1-342"/>
</dbReference>
<keyword evidence="5" id="KW-0547">Nucleotide-binding</keyword>
<evidence type="ECO:0000313" key="3">
    <source>
        <dbReference type="EMBL" id="AAK83193.1"/>
    </source>
</evidence>
<name>Q93KV2_STRVR</name>
<dbReference type="CAZy" id="GT4">
    <property type="family name" value="Glycosyltransferase Family 4"/>
</dbReference>
<feature type="binding site" evidence="5">
    <location>
        <position position="29"/>
    </location>
    <ligand>
        <name>UDP</name>
        <dbReference type="ChEBI" id="CHEBI:58223"/>
    </ligand>
</feature>
<feature type="binding site" evidence="5">
    <location>
        <position position="256"/>
    </location>
    <ligand>
        <name>UDP</name>
        <dbReference type="ChEBI" id="CHEBI:58223"/>
    </ligand>
</feature>
<feature type="binding site" evidence="5">
    <location>
        <position position="175"/>
    </location>
    <ligand>
        <name>UDP</name>
        <dbReference type="ChEBI" id="CHEBI:58223"/>
    </ligand>
</feature>
<accession>Q93KV2</accession>
<dbReference type="GO" id="GO:0000166">
    <property type="term" value="F:nucleotide binding"/>
    <property type="evidence" value="ECO:0007669"/>
    <property type="project" value="UniProtKB-KW"/>
</dbReference>
<dbReference type="AlphaFoldDB" id="Q93KV2"/>
<dbReference type="Pfam" id="PF00534">
    <property type="entry name" value="Glycos_transf_1"/>
    <property type="match status" value="1"/>
</dbReference>
<reference evidence="3" key="2">
    <citation type="journal article" date="2004" name="Chem. Biol.">
        <title>Novel avilamycin derivatives with improved polarity generated by targeted gene disruption.</title>
        <authorList>
            <person name="Weitnauer G."/>
            <person name="Hauser G."/>
            <person name="Hofmann C."/>
            <person name="Linder U."/>
            <person name="Boll R."/>
            <person name="Pelz K."/>
            <person name="Glaser S.J."/>
            <person name="Bechthold A."/>
        </authorList>
    </citation>
    <scope>NUCLEOTIDE SEQUENCE</scope>
    <source>
        <strain evidence="3">Tue57</strain>
    </source>
</reference>
<gene>
    <name evidence="3" type="primary">aviGT4</name>
</gene>
<dbReference type="SUPFAM" id="SSF53756">
    <property type="entry name" value="UDP-Glycosyltransferase/glycogen phosphorylase"/>
    <property type="match status" value="1"/>
</dbReference>
<evidence type="ECO:0007829" key="5">
    <source>
        <dbReference type="PDB" id="2IV3"/>
    </source>
</evidence>
<feature type="domain" description="Glycosyl transferase family 1" evidence="2">
    <location>
        <begin position="159"/>
        <end position="280"/>
    </location>
</feature>
<evidence type="ECO:0000256" key="1">
    <source>
        <dbReference type="ARBA" id="ARBA00022679"/>
    </source>
</evidence>
<dbReference type="EMBL" id="AF333038">
    <property type="protein sequence ID" value="AAK83193.1"/>
    <property type="molecule type" value="Genomic_DNA"/>
</dbReference>
<feature type="binding site" evidence="5">
    <location>
        <position position="257"/>
    </location>
    <ligand>
        <name>UDP</name>
        <dbReference type="ChEBI" id="CHEBI:58223"/>
    </ligand>
</feature>
<keyword evidence="1 3" id="KW-0808">Transferase</keyword>
<dbReference type="SMR" id="Q93KV2"/>
<dbReference type="RefSeq" id="WP_235192921.1">
    <property type="nucleotide sequence ID" value="NZ_AMLP01000092.1"/>
</dbReference>
<dbReference type="Gene3D" id="3.40.50.2000">
    <property type="entry name" value="Glycogen Phosphorylase B"/>
    <property type="match status" value="2"/>
</dbReference>
<evidence type="ECO:0007829" key="4">
    <source>
        <dbReference type="PDB" id="2IUY"/>
    </source>
</evidence>